<keyword evidence="5 12" id="KW-0812">Transmembrane</keyword>
<organism evidence="14 15">
    <name type="scientific">Romanomermis culicivorax</name>
    <name type="common">Nematode worm</name>
    <dbReference type="NCBI Taxonomy" id="13658"/>
    <lineage>
        <taxon>Eukaryota</taxon>
        <taxon>Metazoa</taxon>
        <taxon>Ecdysozoa</taxon>
        <taxon>Nematoda</taxon>
        <taxon>Enoplea</taxon>
        <taxon>Dorylaimia</taxon>
        <taxon>Mermithida</taxon>
        <taxon>Mermithoidea</taxon>
        <taxon>Mermithidae</taxon>
        <taxon>Romanomermis</taxon>
    </lineage>
</organism>
<keyword evidence="4" id="KW-1003">Cell membrane</keyword>
<evidence type="ECO:0000313" key="15">
    <source>
        <dbReference type="WBParaSite" id="nRc.2.0.1.t13663-RA"/>
    </source>
</evidence>
<gene>
    <name evidence="12" type="primary">inx</name>
</gene>
<dbReference type="PROSITE" id="PS51013">
    <property type="entry name" value="PANNEXIN"/>
    <property type="match status" value="1"/>
</dbReference>
<keyword evidence="7" id="KW-0965">Cell junction</keyword>
<feature type="transmembrane region" description="Helical" evidence="12">
    <location>
        <begin position="111"/>
        <end position="133"/>
    </location>
</feature>
<comment type="similarity">
    <text evidence="12">Belongs to the pannexin family.</text>
</comment>
<evidence type="ECO:0000256" key="10">
    <source>
        <dbReference type="ARBA" id="ARBA00023136"/>
    </source>
</evidence>
<dbReference type="GO" id="GO:0034220">
    <property type="term" value="P:monoatomic ion transmembrane transport"/>
    <property type="evidence" value="ECO:0007669"/>
    <property type="project" value="UniProtKB-KW"/>
</dbReference>
<accession>A0A915III5</accession>
<sequence length="453" mass="53065">MDKIKNFFTRLRPEKDCDLVDRVTYYYTVILLTIFAFIIFGWSLFGTPIQCWFPPQYKGWWNEYALDYCYVQNTYFVKFHDGKVQNHWELDNQRVELPKDYEDRRQLTIGYYQWVPFVLALMAISFYLPAAFWRAMYEHSGISVRTLCAEASKSAESASASNSEKTAKHMAHYLDHSKSICERFRNRSLHGRYVVSLYLLTKLMSVVICVGQFFVLEQFLGLDSRFWGITILNDIRLGREWTETGNFPRVTQCDYKVRELGNTHHHTVQCVLIINMLNEKFFVFLWFWFGFVAILSTLSLLVWLFYALYPNSGRQYVLSYLKHTDESLPKNYKKAEVLDDFIKRTLKADGIFLLRLMAHNSGDLICCNLLGALWENYVKSRKIDDEDDLLKNGKVKLVENGDDNGKKYRDQNTVPRSSSLSHDRSKYPPLPSYDDVNTLKHRPAPPPPPPPRA</sequence>
<keyword evidence="9 12" id="KW-0406">Ion transport</keyword>
<evidence type="ECO:0000256" key="4">
    <source>
        <dbReference type="ARBA" id="ARBA00022475"/>
    </source>
</evidence>
<dbReference type="GO" id="GO:0005886">
    <property type="term" value="C:plasma membrane"/>
    <property type="evidence" value="ECO:0007669"/>
    <property type="project" value="UniProtKB-SubCell"/>
</dbReference>
<feature type="region of interest" description="Disordered" evidence="13">
    <location>
        <begin position="400"/>
        <end position="453"/>
    </location>
</feature>
<dbReference type="Pfam" id="PF00876">
    <property type="entry name" value="Innexin"/>
    <property type="match status" value="1"/>
</dbReference>
<keyword evidence="6" id="KW-0303">Gap junction</keyword>
<evidence type="ECO:0000256" key="8">
    <source>
        <dbReference type="ARBA" id="ARBA00022989"/>
    </source>
</evidence>
<feature type="transmembrane region" description="Helical" evidence="12">
    <location>
        <begin position="193"/>
        <end position="215"/>
    </location>
</feature>
<evidence type="ECO:0000256" key="7">
    <source>
        <dbReference type="ARBA" id="ARBA00022949"/>
    </source>
</evidence>
<feature type="transmembrane region" description="Helical" evidence="12">
    <location>
        <begin position="25"/>
        <end position="45"/>
    </location>
</feature>
<dbReference type="PANTHER" id="PTHR11893:SF46">
    <property type="entry name" value="INNEXIN-12"/>
    <property type="match status" value="1"/>
</dbReference>
<feature type="compositionally biased region" description="Polar residues" evidence="13">
    <location>
        <begin position="411"/>
        <end position="420"/>
    </location>
</feature>
<keyword evidence="10 12" id="KW-0472">Membrane</keyword>
<feature type="transmembrane region" description="Helical" evidence="12">
    <location>
        <begin position="285"/>
        <end position="309"/>
    </location>
</feature>
<keyword evidence="8 12" id="KW-1133">Transmembrane helix</keyword>
<feature type="compositionally biased region" description="Basic and acidic residues" evidence="13">
    <location>
        <begin position="400"/>
        <end position="410"/>
    </location>
</feature>
<dbReference type="PANTHER" id="PTHR11893">
    <property type="entry name" value="INNEXIN"/>
    <property type="match status" value="1"/>
</dbReference>
<reference evidence="15" key="1">
    <citation type="submission" date="2022-11" db="UniProtKB">
        <authorList>
            <consortium name="WormBaseParasite"/>
        </authorList>
    </citation>
    <scope>IDENTIFICATION</scope>
</reference>
<dbReference type="Proteomes" id="UP000887565">
    <property type="component" value="Unplaced"/>
</dbReference>
<proteinExistence type="inferred from homology"/>
<protein>
    <recommendedName>
        <fullName evidence="12">Innexin</fullName>
    </recommendedName>
</protein>
<dbReference type="InterPro" id="IPR000990">
    <property type="entry name" value="Innexin"/>
</dbReference>
<dbReference type="GO" id="GO:0005243">
    <property type="term" value="F:gap junction channel activity"/>
    <property type="evidence" value="ECO:0007669"/>
    <property type="project" value="TreeGrafter"/>
</dbReference>
<comment type="subcellular location">
    <subcellularLocation>
        <location evidence="1">Cell junction</location>
        <location evidence="1">Gap junction</location>
    </subcellularLocation>
    <subcellularLocation>
        <location evidence="2 12">Cell membrane</location>
        <topology evidence="2 12">Multi-pass membrane protein</topology>
    </subcellularLocation>
</comment>
<feature type="compositionally biased region" description="Pro residues" evidence="13">
    <location>
        <begin position="444"/>
        <end position="453"/>
    </location>
</feature>
<evidence type="ECO:0000313" key="14">
    <source>
        <dbReference type="Proteomes" id="UP000887565"/>
    </source>
</evidence>
<evidence type="ECO:0000256" key="5">
    <source>
        <dbReference type="ARBA" id="ARBA00022692"/>
    </source>
</evidence>
<dbReference type="AlphaFoldDB" id="A0A915III5"/>
<comment type="function">
    <text evidence="12">Structural component of the gap junctions.</text>
</comment>
<dbReference type="OMA" id="ICERFRN"/>
<keyword evidence="14" id="KW-1185">Reference proteome</keyword>
<dbReference type="PRINTS" id="PR01262">
    <property type="entry name" value="INNEXIN"/>
</dbReference>
<evidence type="ECO:0000256" key="6">
    <source>
        <dbReference type="ARBA" id="ARBA00022868"/>
    </source>
</evidence>
<evidence type="ECO:0000256" key="11">
    <source>
        <dbReference type="ARBA" id="ARBA00023303"/>
    </source>
</evidence>
<evidence type="ECO:0000256" key="3">
    <source>
        <dbReference type="ARBA" id="ARBA00022448"/>
    </source>
</evidence>
<evidence type="ECO:0000256" key="12">
    <source>
        <dbReference type="RuleBase" id="RU010713"/>
    </source>
</evidence>
<keyword evidence="11 12" id="KW-0407">Ion channel</keyword>
<dbReference type="WBParaSite" id="nRc.2.0.1.t13663-RA">
    <property type="protein sequence ID" value="nRc.2.0.1.t13663-RA"/>
    <property type="gene ID" value="nRc.2.0.1.g13663"/>
</dbReference>
<name>A0A915III5_ROMCU</name>
<evidence type="ECO:0000256" key="9">
    <source>
        <dbReference type="ARBA" id="ARBA00023065"/>
    </source>
</evidence>
<dbReference type="GO" id="GO:0005921">
    <property type="term" value="C:gap junction"/>
    <property type="evidence" value="ECO:0007669"/>
    <property type="project" value="UniProtKB-SubCell"/>
</dbReference>
<evidence type="ECO:0000256" key="13">
    <source>
        <dbReference type="SAM" id="MobiDB-lite"/>
    </source>
</evidence>
<evidence type="ECO:0000256" key="1">
    <source>
        <dbReference type="ARBA" id="ARBA00004610"/>
    </source>
</evidence>
<keyword evidence="3 12" id="KW-0813">Transport</keyword>
<evidence type="ECO:0000256" key="2">
    <source>
        <dbReference type="ARBA" id="ARBA00004651"/>
    </source>
</evidence>